<sequence length="131" mass="15290">MPAFMAQFLQQMANALMFQPPPPPQRQITFKTLKDNGAKEFLGDRVAEPQVALEWIDQVARVLNDLNVPIGDHPKLASQLLCKGTNGWWKRTDSKPQTPKPWTWAYFDKAFKNKYIPAHFREEKRMEFMEL</sequence>
<accession>A0A484L665</accession>
<evidence type="ECO:0000313" key="1">
    <source>
        <dbReference type="EMBL" id="VFQ71829.1"/>
    </source>
</evidence>
<gene>
    <name evidence="1" type="ORF">CCAM_LOCUS13605</name>
</gene>
<protein>
    <recommendedName>
        <fullName evidence="3">Retrotransposon gag domain-containing protein</fullName>
    </recommendedName>
</protein>
<evidence type="ECO:0008006" key="3">
    <source>
        <dbReference type="Google" id="ProtNLM"/>
    </source>
</evidence>
<dbReference type="AlphaFoldDB" id="A0A484L665"/>
<dbReference type="Proteomes" id="UP000595140">
    <property type="component" value="Unassembled WGS sequence"/>
</dbReference>
<name>A0A484L665_9ASTE</name>
<reference evidence="1 2" key="1">
    <citation type="submission" date="2018-04" db="EMBL/GenBank/DDBJ databases">
        <authorList>
            <person name="Vogel A."/>
        </authorList>
    </citation>
    <scope>NUCLEOTIDE SEQUENCE [LARGE SCALE GENOMIC DNA]</scope>
</reference>
<keyword evidence="2" id="KW-1185">Reference proteome</keyword>
<organism evidence="1 2">
    <name type="scientific">Cuscuta campestris</name>
    <dbReference type="NCBI Taxonomy" id="132261"/>
    <lineage>
        <taxon>Eukaryota</taxon>
        <taxon>Viridiplantae</taxon>
        <taxon>Streptophyta</taxon>
        <taxon>Embryophyta</taxon>
        <taxon>Tracheophyta</taxon>
        <taxon>Spermatophyta</taxon>
        <taxon>Magnoliopsida</taxon>
        <taxon>eudicotyledons</taxon>
        <taxon>Gunneridae</taxon>
        <taxon>Pentapetalae</taxon>
        <taxon>asterids</taxon>
        <taxon>lamiids</taxon>
        <taxon>Solanales</taxon>
        <taxon>Convolvulaceae</taxon>
        <taxon>Cuscuteae</taxon>
        <taxon>Cuscuta</taxon>
        <taxon>Cuscuta subgen. Grammica</taxon>
        <taxon>Cuscuta sect. Cleistogrammica</taxon>
    </lineage>
</organism>
<evidence type="ECO:0000313" key="2">
    <source>
        <dbReference type="Proteomes" id="UP000595140"/>
    </source>
</evidence>
<proteinExistence type="predicted"/>
<dbReference type="EMBL" id="OOIL02001080">
    <property type="protein sequence ID" value="VFQ71829.1"/>
    <property type="molecule type" value="Genomic_DNA"/>
</dbReference>
<dbReference type="OrthoDB" id="1936908at2759"/>